<evidence type="ECO:0000313" key="1">
    <source>
        <dbReference type="EMBL" id="KUK36699.1"/>
    </source>
</evidence>
<evidence type="ECO:0008006" key="3">
    <source>
        <dbReference type="Google" id="ProtNLM"/>
    </source>
</evidence>
<gene>
    <name evidence="1" type="ORF">XD66_0591</name>
</gene>
<dbReference type="Proteomes" id="UP000053326">
    <property type="component" value="Unassembled WGS sequence"/>
</dbReference>
<name>A0A124FKB3_9THEO</name>
<protein>
    <recommendedName>
        <fullName evidence="3">Alanine-tRNA synthetase second additional domain-containing protein</fullName>
    </recommendedName>
</protein>
<evidence type="ECO:0000313" key="2">
    <source>
        <dbReference type="Proteomes" id="UP000053326"/>
    </source>
</evidence>
<dbReference type="EMBL" id="LGFO01000054">
    <property type="protein sequence ID" value="KUK36699.1"/>
    <property type="molecule type" value="Genomic_DNA"/>
</dbReference>
<reference evidence="2" key="1">
    <citation type="journal article" date="2015" name="MBio">
        <title>Genome-Resolved Metagenomic Analysis Reveals Roles for Candidate Phyla and Other Microbial Community Members in Biogeochemical Transformations in Oil Reservoirs.</title>
        <authorList>
            <person name="Hu P."/>
            <person name="Tom L."/>
            <person name="Singh A."/>
            <person name="Thomas B.C."/>
            <person name="Baker B.J."/>
            <person name="Piceno Y.M."/>
            <person name="Andersen G.L."/>
            <person name="Banfield J.F."/>
        </authorList>
    </citation>
    <scope>NUCLEOTIDE SEQUENCE [LARGE SCALE GENOMIC DNA]</scope>
</reference>
<sequence>MKVHEYLMHSVYFAPRGKKRIHELGAHLTQRYLDADDLLIGVIGDAGAGKSLLIRGMFPGLELSNDDERINVRPLPLLHDAERGDFEHHTYHLDVRFEMAFTQPGLLAEAVTKAVFEGCRVVVEHFEMLYPFIKRNAHVLVGVGEEVIIARPGIFGPYPEEIKSIVFPSLRYRKMAHSAEDITQKVLEQMGHPPADDHGDVRHGFMLCYYQKPPQVDLALVERLVREVIEQDLPIKPAGEKRISIGEERCRCTGPRIHVSSTGEIKNFRLLKDYVFDPLTGEYGIVGLVGEEPRSFLTGGERRLFDAPE</sequence>
<dbReference type="Gene3D" id="3.30.980.10">
    <property type="entry name" value="Threonyl-trna Synthetase, Chain A, domain 2"/>
    <property type="match status" value="1"/>
</dbReference>
<dbReference type="SUPFAM" id="SSF55186">
    <property type="entry name" value="ThrRS/AlaRS common domain"/>
    <property type="match status" value="1"/>
</dbReference>
<dbReference type="GO" id="GO:0000166">
    <property type="term" value="F:nucleotide binding"/>
    <property type="evidence" value="ECO:0007669"/>
    <property type="project" value="InterPro"/>
</dbReference>
<comment type="caution">
    <text evidence="1">The sequence shown here is derived from an EMBL/GenBank/DDBJ whole genome shotgun (WGS) entry which is preliminary data.</text>
</comment>
<dbReference type="AlphaFoldDB" id="A0A124FKB3"/>
<accession>A0A124FKB3</accession>
<dbReference type="InterPro" id="IPR018163">
    <property type="entry name" value="Thr/Ala-tRNA-synth_IIc_edit"/>
</dbReference>
<organism evidence="1 2">
    <name type="scientific">Thermacetogenium phaeum</name>
    <dbReference type="NCBI Taxonomy" id="85874"/>
    <lineage>
        <taxon>Bacteria</taxon>
        <taxon>Bacillati</taxon>
        <taxon>Bacillota</taxon>
        <taxon>Clostridia</taxon>
        <taxon>Thermoanaerobacterales</taxon>
        <taxon>Thermoanaerobacteraceae</taxon>
        <taxon>Thermacetogenium</taxon>
    </lineage>
</organism>
<proteinExistence type="predicted"/>